<proteinExistence type="predicted"/>
<accession>A0AAW2TEA9</accession>
<comment type="caution">
    <text evidence="1">The sequence shown here is derived from an EMBL/GenBank/DDBJ whole genome shotgun (WGS) entry which is preliminary data.</text>
</comment>
<reference evidence="1" key="1">
    <citation type="submission" date="2020-06" db="EMBL/GenBank/DDBJ databases">
        <authorList>
            <person name="Li T."/>
            <person name="Hu X."/>
            <person name="Zhang T."/>
            <person name="Song X."/>
            <person name="Zhang H."/>
            <person name="Dai N."/>
            <person name="Sheng W."/>
            <person name="Hou X."/>
            <person name="Wei L."/>
        </authorList>
    </citation>
    <scope>NUCLEOTIDE SEQUENCE</scope>
    <source>
        <strain evidence="1">KEN1</strain>
        <tissue evidence="1">Leaf</tissue>
    </source>
</reference>
<evidence type="ECO:0008006" key="2">
    <source>
        <dbReference type="Google" id="ProtNLM"/>
    </source>
</evidence>
<reference evidence="1" key="2">
    <citation type="journal article" date="2024" name="Plant">
        <title>Genomic evolution and insights into agronomic trait innovations of Sesamum species.</title>
        <authorList>
            <person name="Miao H."/>
            <person name="Wang L."/>
            <person name="Qu L."/>
            <person name="Liu H."/>
            <person name="Sun Y."/>
            <person name="Le M."/>
            <person name="Wang Q."/>
            <person name="Wei S."/>
            <person name="Zheng Y."/>
            <person name="Lin W."/>
            <person name="Duan Y."/>
            <person name="Cao H."/>
            <person name="Xiong S."/>
            <person name="Wang X."/>
            <person name="Wei L."/>
            <person name="Li C."/>
            <person name="Ma Q."/>
            <person name="Ju M."/>
            <person name="Zhao R."/>
            <person name="Li G."/>
            <person name="Mu C."/>
            <person name="Tian Q."/>
            <person name="Mei H."/>
            <person name="Zhang T."/>
            <person name="Gao T."/>
            <person name="Zhang H."/>
        </authorList>
    </citation>
    <scope>NUCLEOTIDE SEQUENCE</scope>
    <source>
        <strain evidence="1">KEN1</strain>
    </source>
</reference>
<name>A0AAW2TEA9_9LAMI</name>
<organism evidence="1">
    <name type="scientific">Sesamum latifolium</name>
    <dbReference type="NCBI Taxonomy" id="2727402"/>
    <lineage>
        <taxon>Eukaryota</taxon>
        <taxon>Viridiplantae</taxon>
        <taxon>Streptophyta</taxon>
        <taxon>Embryophyta</taxon>
        <taxon>Tracheophyta</taxon>
        <taxon>Spermatophyta</taxon>
        <taxon>Magnoliopsida</taxon>
        <taxon>eudicotyledons</taxon>
        <taxon>Gunneridae</taxon>
        <taxon>Pentapetalae</taxon>
        <taxon>asterids</taxon>
        <taxon>lamiids</taxon>
        <taxon>Lamiales</taxon>
        <taxon>Pedaliaceae</taxon>
        <taxon>Sesamum</taxon>
    </lineage>
</organism>
<dbReference type="EMBL" id="JACGWN010000015">
    <property type="protein sequence ID" value="KAL0402001.1"/>
    <property type="molecule type" value="Genomic_DNA"/>
</dbReference>
<sequence>MMTKSGLGWDDSRCMVIVNDDNVWEEYVKVIPHMHPMRCWHEVAARYARLLHSYHRRESGYWFCWIEEDPPLSYNLNVDPTVNSSSVTKRTTTSSKKSKAQEAWPEIPQLVSMVTNFCDTANTRLGSLSRVLEKEFGDPDQLVIVLDAVKQLLGLQYKDCLLVTRRLVRDPKDMEFFFSLGMEDKIDLVRLMLKGTF</sequence>
<dbReference type="AlphaFoldDB" id="A0AAW2TEA9"/>
<gene>
    <name evidence="1" type="ORF">Slati_4230000</name>
</gene>
<evidence type="ECO:0000313" key="1">
    <source>
        <dbReference type="EMBL" id="KAL0402001.1"/>
    </source>
</evidence>
<protein>
    <recommendedName>
        <fullName evidence="2">Myb/SANT-like domain-containing protein</fullName>
    </recommendedName>
</protein>